<sequence length="313" mass="34680">MLLFYEHEPDSANATSSTVTSDPAFHEFESSSTTSIPPKAPDESLTLHNTSSWTYCGPLLVPNSTSLPPSFHSWSAQTTSDPSILLDRLLPLLSFLHTFLSEANAQNYWLTIRATTPTNEYNTPRWHTDDDFFSTTTTTTTNNNNEPEVEDTDIPSNPHSSTKNRCWKLATILLGPPTLFIEDNAPALDTLRHTKAHHRETMSEHACTSIRCLGCATYAASLRHSLSTSLAASKTASPGPNEVAFFRIGDEEGAVHSEPKCDVDRIFVNVVPGTESELRRLMARWGMGFPRAWCFGVPVGFIRSDERFGLGWT</sequence>
<dbReference type="RefSeq" id="XP_040790404.1">
    <property type="nucleotide sequence ID" value="XM_040934701.1"/>
</dbReference>
<protein>
    <submittedName>
        <fullName evidence="2">Uncharacterized protein</fullName>
    </submittedName>
</protein>
<accession>A0A9P4GMM5</accession>
<dbReference type="EMBL" id="ML976615">
    <property type="protein sequence ID" value="KAF1847841.1"/>
    <property type="molecule type" value="Genomic_DNA"/>
</dbReference>
<name>A0A9P4GMM5_9PLEO</name>
<evidence type="ECO:0000313" key="2">
    <source>
        <dbReference type="EMBL" id="KAF1847841.1"/>
    </source>
</evidence>
<gene>
    <name evidence="2" type="ORF">K460DRAFT_374814</name>
</gene>
<dbReference type="OrthoDB" id="10261951at2759"/>
<evidence type="ECO:0000256" key="1">
    <source>
        <dbReference type="SAM" id="MobiDB-lite"/>
    </source>
</evidence>
<evidence type="ECO:0000313" key="3">
    <source>
        <dbReference type="Proteomes" id="UP000800039"/>
    </source>
</evidence>
<proteinExistence type="predicted"/>
<comment type="caution">
    <text evidence="2">The sequence shown here is derived from an EMBL/GenBank/DDBJ whole genome shotgun (WGS) entry which is preliminary data.</text>
</comment>
<dbReference type="AlphaFoldDB" id="A0A9P4GMM5"/>
<reference evidence="2" key="1">
    <citation type="submission" date="2020-01" db="EMBL/GenBank/DDBJ databases">
        <authorList>
            <consortium name="DOE Joint Genome Institute"/>
            <person name="Haridas S."/>
            <person name="Albert R."/>
            <person name="Binder M."/>
            <person name="Bloem J."/>
            <person name="Labutti K."/>
            <person name="Salamov A."/>
            <person name="Andreopoulos B."/>
            <person name="Baker S.E."/>
            <person name="Barry K."/>
            <person name="Bills G."/>
            <person name="Bluhm B.H."/>
            <person name="Cannon C."/>
            <person name="Castanera R."/>
            <person name="Culley D.E."/>
            <person name="Daum C."/>
            <person name="Ezra D."/>
            <person name="Gonzalez J.B."/>
            <person name="Henrissat B."/>
            <person name="Kuo A."/>
            <person name="Liang C."/>
            <person name="Lipzen A."/>
            <person name="Lutzoni F."/>
            <person name="Magnuson J."/>
            <person name="Mondo S."/>
            <person name="Nolan M."/>
            <person name="Ohm R."/>
            <person name="Pangilinan J."/>
            <person name="Park H.-J."/>
            <person name="Ramirez L."/>
            <person name="Alfaro M."/>
            <person name="Sun H."/>
            <person name="Tritt A."/>
            <person name="Yoshinaga Y."/>
            <person name="Zwiers L.-H."/>
            <person name="Turgeon B.G."/>
            <person name="Goodwin S.B."/>
            <person name="Spatafora J.W."/>
            <person name="Crous P.W."/>
            <person name="Grigoriev I.V."/>
        </authorList>
    </citation>
    <scope>NUCLEOTIDE SEQUENCE</scope>
    <source>
        <strain evidence="2">CBS 394.84</strain>
    </source>
</reference>
<feature type="region of interest" description="Disordered" evidence="1">
    <location>
        <begin position="137"/>
        <end position="160"/>
    </location>
</feature>
<dbReference type="Proteomes" id="UP000800039">
    <property type="component" value="Unassembled WGS sequence"/>
</dbReference>
<keyword evidence="3" id="KW-1185">Reference proteome</keyword>
<organism evidence="2 3">
    <name type="scientific">Cucurbitaria berberidis CBS 394.84</name>
    <dbReference type="NCBI Taxonomy" id="1168544"/>
    <lineage>
        <taxon>Eukaryota</taxon>
        <taxon>Fungi</taxon>
        <taxon>Dikarya</taxon>
        <taxon>Ascomycota</taxon>
        <taxon>Pezizomycotina</taxon>
        <taxon>Dothideomycetes</taxon>
        <taxon>Pleosporomycetidae</taxon>
        <taxon>Pleosporales</taxon>
        <taxon>Pleosporineae</taxon>
        <taxon>Cucurbitariaceae</taxon>
        <taxon>Cucurbitaria</taxon>
    </lineage>
</organism>
<dbReference type="GeneID" id="63851952"/>